<feature type="transmembrane region" description="Helical" evidence="4">
    <location>
        <begin position="212"/>
        <end position="234"/>
    </location>
</feature>
<keyword evidence="4" id="KW-0472">Membrane</keyword>
<gene>
    <name evidence="6" type="ORF">QVZ41_02725</name>
</gene>
<feature type="transmembrane region" description="Helical" evidence="4">
    <location>
        <begin position="103"/>
        <end position="121"/>
    </location>
</feature>
<dbReference type="PROSITE" id="PS00041">
    <property type="entry name" value="HTH_ARAC_FAMILY_1"/>
    <property type="match status" value="1"/>
</dbReference>
<dbReference type="Gene3D" id="1.10.10.60">
    <property type="entry name" value="Homeodomain-like"/>
    <property type="match status" value="1"/>
</dbReference>
<dbReference type="Pfam" id="PF12833">
    <property type="entry name" value="HTH_18"/>
    <property type="match status" value="1"/>
</dbReference>
<evidence type="ECO:0000256" key="1">
    <source>
        <dbReference type="ARBA" id="ARBA00023015"/>
    </source>
</evidence>
<dbReference type="InterPro" id="IPR009057">
    <property type="entry name" value="Homeodomain-like_sf"/>
</dbReference>
<evidence type="ECO:0000313" key="7">
    <source>
        <dbReference type="Proteomes" id="UP001168642"/>
    </source>
</evidence>
<sequence length="380" mass="44033">MNNSEELKLLIMFSLLAAINLMVLSFVLLFKKNNILANKVLGGLVFIPSVVLMANAFLYMQYFSVSVLFVFLGSSICFLFGPLLLLYIHLVQENTYDFKIKDLLHFFPVVTITFYGVYIGLQSSESIHENYLNIVAGEDMVTNIIYLAQLIHFAIYITWSIRKVNLIKMKTYLSIVDKTNYKWLKFFVTRLLYLNILILLVYVVQISFFPSYVIYSDLLATPLASSCFYPIMVYKSFSNKVTYNTGFFDKKEIKSKEVQLSEPTFIVQEEHNEELNSDKILSFLQKNKTYLNKDYTIHQLGADLNESPRTVSKVINSELNKSFIQLINEFRVEEAIVLLKLEKDKLTIDAIAEKAGFKSRSSFYRVFKNIKQTSPSQYFQ</sequence>
<dbReference type="SUPFAM" id="SSF46689">
    <property type="entry name" value="Homeodomain-like"/>
    <property type="match status" value="1"/>
</dbReference>
<dbReference type="PROSITE" id="PS01124">
    <property type="entry name" value="HTH_ARAC_FAMILY_2"/>
    <property type="match status" value="1"/>
</dbReference>
<dbReference type="InterPro" id="IPR018060">
    <property type="entry name" value="HTH_AraC"/>
</dbReference>
<proteinExistence type="predicted"/>
<feature type="transmembrane region" description="Helical" evidence="4">
    <location>
        <begin position="68"/>
        <end position="91"/>
    </location>
</feature>
<organism evidence="6 7">
    <name type="scientific">Wenyingzhuangia gilva</name>
    <dbReference type="NCBI Taxonomy" id="3057677"/>
    <lineage>
        <taxon>Bacteria</taxon>
        <taxon>Pseudomonadati</taxon>
        <taxon>Bacteroidota</taxon>
        <taxon>Flavobacteriia</taxon>
        <taxon>Flavobacteriales</taxon>
        <taxon>Flavobacteriaceae</taxon>
        <taxon>Wenyingzhuangia</taxon>
    </lineage>
</organism>
<evidence type="ECO:0000256" key="2">
    <source>
        <dbReference type="ARBA" id="ARBA00023125"/>
    </source>
</evidence>
<evidence type="ECO:0000259" key="5">
    <source>
        <dbReference type="PROSITE" id="PS01124"/>
    </source>
</evidence>
<dbReference type="Proteomes" id="UP001168642">
    <property type="component" value="Unassembled WGS sequence"/>
</dbReference>
<feature type="domain" description="HTH araC/xylS-type" evidence="5">
    <location>
        <begin position="278"/>
        <end position="380"/>
    </location>
</feature>
<feature type="transmembrane region" description="Helical" evidence="4">
    <location>
        <begin position="42"/>
        <end position="62"/>
    </location>
</feature>
<evidence type="ECO:0000256" key="3">
    <source>
        <dbReference type="ARBA" id="ARBA00023163"/>
    </source>
</evidence>
<dbReference type="PANTHER" id="PTHR43280">
    <property type="entry name" value="ARAC-FAMILY TRANSCRIPTIONAL REGULATOR"/>
    <property type="match status" value="1"/>
</dbReference>
<protein>
    <submittedName>
        <fullName evidence="6">Helix-turn-helix domain-containing protein</fullName>
    </submittedName>
</protein>
<comment type="caution">
    <text evidence="6">The sequence shown here is derived from an EMBL/GenBank/DDBJ whole genome shotgun (WGS) entry which is preliminary data.</text>
</comment>
<evidence type="ECO:0000313" key="6">
    <source>
        <dbReference type="EMBL" id="MDO3693761.1"/>
    </source>
</evidence>
<feature type="transmembrane region" description="Helical" evidence="4">
    <location>
        <begin position="12"/>
        <end position="30"/>
    </location>
</feature>
<reference evidence="6" key="1">
    <citation type="submission" date="2023-07" db="EMBL/GenBank/DDBJ databases">
        <title>Wenyingzhuangia sp. chi5 genome sequencing and assembly.</title>
        <authorList>
            <person name="Park S."/>
        </authorList>
    </citation>
    <scope>NUCLEOTIDE SEQUENCE</scope>
    <source>
        <strain evidence="6">Chi5</strain>
    </source>
</reference>
<dbReference type="EMBL" id="JAUMIT010000001">
    <property type="protein sequence ID" value="MDO3693761.1"/>
    <property type="molecule type" value="Genomic_DNA"/>
</dbReference>
<dbReference type="SMART" id="SM00342">
    <property type="entry name" value="HTH_ARAC"/>
    <property type="match status" value="1"/>
</dbReference>
<keyword evidence="4" id="KW-1133">Transmembrane helix</keyword>
<accession>A0ABT8VP54</accession>
<feature type="transmembrane region" description="Helical" evidence="4">
    <location>
        <begin position="183"/>
        <end position="206"/>
    </location>
</feature>
<dbReference type="InterPro" id="IPR018062">
    <property type="entry name" value="HTH_AraC-typ_CS"/>
</dbReference>
<keyword evidence="2" id="KW-0238">DNA-binding</keyword>
<keyword evidence="7" id="KW-1185">Reference proteome</keyword>
<dbReference type="PANTHER" id="PTHR43280:SF29">
    <property type="entry name" value="ARAC-FAMILY TRANSCRIPTIONAL REGULATOR"/>
    <property type="match status" value="1"/>
</dbReference>
<feature type="transmembrane region" description="Helical" evidence="4">
    <location>
        <begin position="141"/>
        <end position="162"/>
    </location>
</feature>
<dbReference type="RefSeq" id="WP_302883012.1">
    <property type="nucleotide sequence ID" value="NZ_JAUMIT010000001.1"/>
</dbReference>
<name>A0ABT8VP54_9FLAO</name>
<keyword evidence="1" id="KW-0805">Transcription regulation</keyword>
<keyword evidence="4" id="KW-0812">Transmembrane</keyword>
<keyword evidence="3" id="KW-0804">Transcription</keyword>
<evidence type="ECO:0000256" key="4">
    <source>
        <dbReference type="SAM" id="Phobius"/>
    </source>
</evidence>